<dbReference type="Proteomes" id="UP000069940">
    <property type="component" value="Unassembled WGS sequence"/>
</dbReference>
<reference evidence="2" key="1">
    <citation type="journal article" date="2015" name="Proc. Natl. Acad. Sci. U.S.A.">
        <title>Genome sequence of the Asian Tiger mosquito, Aedes albopictus, reveals insights into its biology, genetics, and evolution.</title>
        <authorList>
            <person name="Chen X.G."/>
            <person name="Jiang X."/>
            <person name="Gu J."/>
            <person name="Xu M."/>
            <person name="Wu Y."/>
            <person name="Deng Y."/>
            <person name="Zhang C."/>
            <person name="Bonizzoni M."/>
            <person name="Dermauw W."/>
            <person name="Vontas J."/>
            <person name="Armbruster P."/>
            <person name="Huang X."/>
            <person name="Yang Y."/>
            <person name="Zhang H."/>
            <person name="He W."/>
            <person name="Peng H."/>
            <person name="Liu Y."/>
            <person name="Wu K."/>
            <person name="Chen J."/>
            <person name="Lirakis M."/>
            <person name="Topalis P."/>
            <person name="Van Leeuwen T."/>
            <person name="Hall A.B."/>
            <person name="Jiang X."/>
            <person name="Thorpe C."/>
            <person name="Mueller R.L."/>
            <person name="Sun C."/>
            <person name="Waterhouse R.M."/>
            <person name="Yan G."/>
            <person name="Tu Z.J."/>
            <person name="Fang X."/>
            <person name="James A.A."/>
        </authorList>
    </citation>
    <scope>NUCLEOTIDE SEQUENCE [LARGE SCALE GENOMIC DNA]</scope>
    <source>
        <strain evidence="2">Foshan</strain>
    </source>
</reference>
<name>A0ABM1YX41_AEDAL</name>
<evidence type="ECO:0008006" key="3">
    <source>
        <dbReference type="Google" id="ProtNLM"/>
    </source>
</evidence>
<protein>
    <recommendedName>
        <fullName evidence="3">Secreted protein</fullName>
    </recommendedName>
</protein>
<sequence>MPASTCICSTVPTAKGSISSASVIIPIRFLHCKQISASAMSATPDRLNVSKTRLQSPRTPASPSSTVGASRVVDSVAKVVDLHKKWQLTTQKGTQYCNAIENIKKGVLDPKQEQDGNPYPANLELYCKNLAILVTILEDVVASLNTLIEQLKVLQVVMRDEIVGRSWSLGKTMEALMNISEHWQSELNVRKSISENIGHSVDIPQLALHVATWEQLSNQHENVNMLVKMLSVEFSITTDKE</sequence>
<dbReference type="EnsemblMetazoa" id="AALFPA23_012901.R18606">
    <property type="protein sequence ID" value="AALFPA23_012901.P18606"/>
    <property type="gene ID" value="AALFPA23_012901"/>
</dbReference>
<dbReference type="RefSeq" id="XP_019551118.3">
    <property type="nucleotide sequence ID" value="XM_019695573.3"/>
</dbReference>
<evidence type="ECO:0000313" key="2">
    <source>
        <dbReference type="Proteomes" id="UP000069940"/>
    </source>
</evidence>
<reference evidence="1" key="2">
    <citation type="submission" date="2025-05" db="UniProtKB">
        <authorList>
            <consortium name="EnsemblMetazoa"/>
        </authorList>
    </citation>
    <scope>IDENTIFICATION</scope>
    <source>
        <strain evidence="1">Foshan</strain>
    </source>
</reference>
<keyword evidence="2" id="KW-1185">Reference proteome</keyword>
<proteinExistence type="predicted"/>
<accession>A0ABM1YX41</accession>
<dbReference type="GeneID" id="109421079"/>
<organism evidence="1 2">
    <name type="scientific">Aedes albopictus</name>
    <name type="common">Asian tiger mosquito</name>
    <name type="synonym">Stegomyia albopicta</name>
    <dbReference type="NCBI Taxonomy" id="7160"/>
    <lineage>
        <taxon>Eukaryota</taxon>
        <taxon>Metazoa</taxon>
        <taxon>Ecdysozoa</taxon>
        <taxon>Arthropoda</taxon>
        <taxon>Hexapoda</taxon>
        <taxon>Insecta</taxon>
        <taxon>Pterygota</taxon>
        <taxon>Neoptera</taxon>
        <taxon>Endopterygota</taxon>
        <taxon>Diptera</taxon>
        <taxon>Nematocera</taxon>
        <taxon>Culicoidea</taxon>
        <taxon>Culicidae</taxon>
        <taxon>Culicinae</taxon>
        <taxon>Aedini</taxon>
        <taxon>Aedes</taxon>
        <taxon>Stegomyia</taxon>
    </lineage>
</organism>
<evidence type="ECO:0000313" key="1">
    <source>
        <dbReference type="EnsemblMetazoa" id="AALFPA23_012901.P18606"/>
    </source>
</evidence>